<dbReference type="PROSITE" id="PS50287">
    <property type="entry name" value="SRCR_2"/>
    <property type="match status" value="6"/>
</dbReference>
<keyword evidence="2" id="KW-0812">Transmembrane</keyword>
<dbReference type="InterPro" id="IPR001190">
    <property type="entry name" value="SRCR"/>
</dbReference>
<dbReference type="AlphaFoldDB" id="A0A8J1U0D7"/>
<keyword evidence="7 10" id="KW-1015">Disulfide bond</keyword>
<evidence type="ECO:0000256" key="10">
    <source>
        <dbReference type="PROSITE-ProRule" id="PRU00196"/>
    </source>
</evidence>
<keyword evidence="5" id="KW-1133">Transmembrane helix</keyword>
<keyword evidence="12" id="KW-1185">Reference proteome</keyword>
<dbReference type="SUPFAM" id="SSF56487">
    <property type="entry name" value="SRCR-like"/>
    <property type="match status" value="6"/>
</dbReference>
<dbReference type="EMBL" id="CAIIXF020000006">
    <property type="protein sequence ID" value="CAH1785790.1"/>
    <property type="molecule type" value="Genomic_DNA"/>
</dbReference>
<dbReference type="Proteomes" id="UP000749559">
    <property type="component" value="Unassembled WGS sequence"/>
</dbReference>
<evidence type="ECO:0000256" key="7">
    <source>
        <dbReference type="ARBA" id="ARBA00023157"/>
    </source>
</evidence>
<keyword evidence="6" id="KW-0472">Membrane</keyword>
<gene>
    <name evidence="11" type="ORF">OFUS_LOCUS11802</name>
</gene>
<dbReference type="OrthoDB" id="6153669at2759"/>
<feature type="disulfide bond" evidence="10">
    <location>
        <begin position="321"/>
        <end position="331"/>
    </location>
</feature>
<organism evidence="11 12">
    <name type="scientific">Owenia fusiformis</name>
    <name type="common">Polychaete worm</name>
    <dbReference type="NCBI Taxonomy" id="6347"/>
    <lineage>
        <taxon>Eukaryota</taxon>
        <taxon>Metazoa</taxon>
        <taxon>Spiralia</taxon>
        <taxon>Lophotrochozoa</taxon>
        <taxon>Annelida</taxon>
        <taxon>Polychaeta</taxon>
        <taxon>Sedentaria</taxon>
        <taxon>Canalipalpata</taxon>
        <taxon>Sabellida</taxon>
        <taxon>Oweniida</taxon>
        <taxon>Oweniidae</taxon>
        <taxon>Owenia</taxon>
    </lineage>
</organism>
<dbReference type="PANTHER" id="PTHR48071:SF18">
    <property type="entry name" value="DELETED IN MALIGNANT BRAIN TUMORS 1 PROTEIN-RELATED"/>
    <property type="match status" value="1"/>
</dbReference>
<dbReference type="SMART" id="SM00202">
    <property type="entry name" value="SR"/>
    <property type="match status" value="4"/>
</dbReference>
<comment type="caution">
    <text evidence="10">Lacks conserved residue(s) required for the propagation of feature annotation.</text>
</comment>
<keyword evidence="9" id="KW-0325">Glycoprotein</keyword>
<keyword evidence="8" id="KW-0675">Receptor</keyword>
<evidence type="ECO:0000256" key="3">
    <source>
        <dbReference type="ARBA" id="ARBA00022729"/>
    </source>
</evidence>
<comment type="caution">
    <text evidence="11">The sequence shown here is derived from an EMBL/GenBank/DDBJ whole genome shotgun (WGS) entry which is preliminary data.</text>
</comment>
<evidence type="ECO:0000313" key="12">
    <source>
        <dbReference type="Proteomes" id="UP000749559"/>
    </source>
</evidence>
<feature type="disulfide bond" evidence="10">
    <location>
        <begin position="560"/>
        <end position="570"/>
    </location>
</feature>
<sequence length="734" mass="82200">MVIKGVLECIVILIICSIIRAEYADYDVRLSGDDGNYGRVEIYLNGTWGRVCNDEWDIEDARVVCKQLGFDQKHSYVPYNRGTPGRNHAQYGKGRGAYVMSKVECTGSEIHLSECKHQIQGEKTSKRCKLKAPHDAIVTCKTIVRLAGKKRTKTSGRLEIYKNSKWRPVCYSSVIGPKIAEKLCATLGIVGVNPITFRGEHFGRARKVKPWWLSLPCEYGKCGIEREVQSCDINKYANIECSNHDRWPKETTRIKLGNKNYGEVNVQVGDDWLPVCNRHWNEGASRVVCKQQRYDPDSGRNSGTSLTGVDNGNVIVTDMTCTGDEENLSGCSFSKWKITHLSKVADECNASSDGVQVSCLGDTIKARLVGGPDEKSGRVEIWYKNEWRKACDSKTSLRYYYWVSSVCKDVNGTLQYGRHHRNRGQFGRSTSQTGVRLRCIGAKDLQSCRIEEMTCAEDTHFDLAVSCFDHEPGLHEYVMPALFGYEPRDKNDFEGGIVRLNKEYWNDGETYTICGDNWSINEAKVVCRQMGYDTTDAAADQFSFLDCYDGDKVVMSDVSCTGEEASLSECSFSQGENITCSDGSRASVYCEKIPLKLTINGQDSNMAGEVTLISSLATAFTPHPICSTGWDDREAKVVCRQLGYPYANASVYMAEYNASNYDGNGPFLTKLGCNGSETHLGQCQFEESFSVHSHGHLYDFLDYCTEYEFFVNMVDHMIEYKDCEGGQIAGVICQ</sequence>
<evidence type="ECO:0000256" key="2">
    <source>
        <dbReference type="ARBA" id="ARBA00022692"/>
    </source>
</evidence>
<keyword evidence="3" id="KW-0732">Signal</keyword>
<evidence type="ECO:0000256" key="5">
    <source>
        <dbReference type="ARBA" id="ARBA00022989"/>
    </source>
</evidence>
<keyword evidence="4" id="KW-0677">Repeat</keyword>
<dbReference type="Pfam" id="PF00530">
    <property type="entry name" value="SRCR"/>
    <property type="match status" value="5"/>
</dbReference>
<evidence type="ECO:0000256" key="1">
    <source>
        <dbReference type="ARBA" id="ARBA00004167"/>
    </source>
</evidence>
<comment type="subcellular location">
    <subcellularLocation>
        <location evidence="1">Membrane</location>
        <topology evidence="1">Single-pass membrane protein</topology>
    </subcellularLocation>
</comment>
<dbReference type="FunFam" id="3.10.250.10:FF:000007">
    <property type="entry name" value="Soluble scavenger receptor cysteine-rich domain-containing protein SSC5D"/>
    <property type="match status" value="1"/>
</dbReference>
<protein>
    <submittedName>
        <fullName evidence="11">Uncharacterized protein</fullName>
    </submittedName>
</protein>
<dbReference type="PRINTS" id="PR00258">
    <property type="entry name" value="SPERACTRCPTR"/>
</dbReference>
<feature type="disulfide bond" evidence="10">
    <location>
        <begin position="673"/>
        <end position="683"/>
    </location>
</feature>
<dbReference type="PROSITE" id="PS00420">
    <property type="entry name" value="SRCR_1"/>
    <property type="match status" value="1"/>
</dbReference>
<dbReference type="PANTHER" id="PTHR48071">
    <property type="entry name" value="SRCR DOMAIN-CONTAINING PROTEIN"/>
    <property type="match status" value="1"/>
</dbReference>
<evidence type="ECO:0000256" key="4">
    <source>
        <dbReference type="ARBA" id="ARBA00022737"/>
    </source>
</evidence>
<evidence type="ECO:0000256" key="8">
    <source>
        <dbReference type="ARBA" id="ARBA00023170"/>
    </source>
</evidence>
<evidence type="ECO:0000256" key="6">
    <source>
        <dbReference type="ARBA" id="ARBA00023136"/>
    </source>
</evidence>
<dbReference type="GO" id="GO:0016020">
    <property type="term" value="C:membrane"/>
    <property type="evidence" value="ECO:0007669"/>
    <property type="project" value="UniProtKB-SubCell"/>
</dbReference>
<feature type="disulfide bond" evidence="10">
    <location>
        <begin position="105"/>
        <end position="115"/>
    </location>
</feature>
<feature type="disulfide bond" evidence="10">
    <location>
        <begin position="391"/>
        <end position="455"/>
    </location>
</feature>
<accession>A0A8J1U0D7</accession>
<dbReference type="FunFam" id="3.10.250.10:FF:000016">
    <property type="entry name" value="Scavenger receptor cysteine-rich protein type 12"/>
    <property type="match status" value="1"/>
</dbReference>
<reference evidence="11" key="1">
    <citation type="submission" date="2022-03" db="EMBL/GenBank/DDBJ databases">
        <authorList>
            <person name="Martin C."/>
        </authorList>
    </citation>
    <scope>NUCLEOTIDE SEQUENCE</scope>
</reference>
<name>A0A8J1U0D7_OWEFU</name>
<evidence type="ECO:0000313" key="11">
    <source>
        <dbReference type="EMBL" id="CAH1785790.1"/>
    </source>
</evidence>
<dbReference type="Gene3D" id="3.10.250.10">
    <property type="entry name" value="SRCR-like domain"/>
    <property type="match status" value="6"/>
</dbReference>
<evidence type="ECO:0000256" key="9">
    <source>
        <dbReference type="ARBA" id="ARBA00023180"/>
    </source>
</evidence>
<dbReference type="InterPro" id="IPR036772">
    <property type="entry name" value="SRCR-like_dom_sf"/>
</dbReference>
<proteinExistence type="predicted"/>